<dbReference type="AlphaFoldDB" id="A0AAN8VC99"/>
<feature type="domain" description="Prolamin-like" evidence="3">
    <location>
        <begin position="63"/>
        <end position="135"/>
    </location>
</feature>
<accession>A0AAN8VC99</accession>
<evidence type="ECO:0000313" key="5">
    <source>
        <dbReference type="Proteomes" id="UP001370490"/>
    </source>
</evidence>
<evidence type="ECO:0000259" key="3">
    <source>
        <dbReference type="Pfam" id="PF05617"/>
    </source>
</evidence>
<dbReference type="PANTHER" id="PTHR31207">
    <property type="entry name" value="ECA1 GAMETOGENESIS FAMILY PROTEIN (DUF784)-RELATED-RELATED"/>
    <property type="match status" value="1"/>
</dbReference>
<evidence type="ECO:0000313" key="4">
    <source>
        <dbReference type="EMBL" id="KAK6925033.1"/>
    </source>
</evidence>
<dbReference type="SUPFAM" id="SSF47699">
    <property type="entry name" value="Bifunctional inhibitor/lipid-transfer protein/seed storage 2S albumin"/>
    <property type="match status" value="1"/>
</dbReference>
<keyword evidence="5" id="KW-1185">Reference proteome</keyword>
<name>A0AAN8VC99_9MAGN</name>
<organism evidence="4 5">
    <name type="scientific">Dillenia turbinata</name>
    <dbReference type="NCBI Taxonomy" id="194707"/>
    <lineage>
        <taxon>Eukaryota</taxon>
        <taxon>Viridiplantae</taxon>
        <taxon>Streptophyta</taxon>
        <taxon>Embryophyta</taxon>
        <taxon>Tracheophyta</taxon>
        <taxon>Spermatophyta</taxon>
        <taxon>Magnoliopsida</taxon>
        <taxon>eudicotyledons</taxon>
        <taxon>Gunneridae</taxon>
        <taxon>Pentapetalae</taxon>
        <taxon>Dilleniales</taxon>
        <taxon>Dilleniaceae</taxon>
        <taxon>Dillenia</taxon>
    </lineage>
</organism>
<dbReference type="InterPro" id="IPR040220">
    <property type="entry name" value="DD11"/>
</dbReference>
<protein>
    <submittedName>
        <fullName evidence="4">Prolamin-like domain</fullName>
    </submittedName>
</protein>
<dbReference type="InterPro" id="IPR036312">
    <property type="entry name" value="Bifun_inhib/LTP/seed_sf"/>
</dbReference>
<gene>
    <name evidence="4" type="ORF">RJ641_009359</name>
</gene>
<evidence type="ECO:0000256" key="1">
    <source>
        <dbReference type="ARBA" id="ARBA00022729"/>
    </source>
</evidence>
<keyword evidence="1 2" id="KW-0732">Signal</keyword>
<dbReference type="Pfam" id="PF05617">
    <property type="entry name" value="Prolamin_like"/>
    <property type="match status" value="1"/>
</dbReference>
<dbReference type="InterPro" id="IPR008502">
    <property type="entry name" value="Prolamin-like"/>
</dbReference>
<evidence type="ECO:0000256" key="2">
    <source>
        <dbReference type="SAM" id="SignalP"/>
    </source>
</evidence>
<dbReference type="PANTHER" id="PTHR31207:SF35">
    <property type="entry name" value="PROLAMIN-LIKE DOMAIN-CONTAINING PROTEIN"/>
    <property type="match status" value="1"/>
</dbReference>
<comment type="caution">
    <text evidence="4">The sequence shown here is derived from an EMBL/GenBank/DDBJ whole genome shotgun (WGS) entry which is preliminary data.</text>
</comment>
<feature type="chain" id="PRO_5043017998" evidence="2">
    <location>
        <begin position="28"/>
        <end position="155"/>
    </location>
</feature>
<dbReference type="EMBL" id="JBAMMX010000016">
    <property type="protein sequence ID" value="KAK6925033.1"/>
    <property type="molecule type" value="Genomic_DNA"/>
</dbReference>
<proteinExistence type="predicted"/>
<dbReference type="Proteomes" id="UP001370490">
    <property type="component" value="Unassembled WGS sequence"/>
</dbReference>
<sequence length="155" mass="16839">MSRPKNVTLMACFLVLHGALLSTPGLGEDEMALVPDADDSVADGPTIEISSGPESILGFLDSCEKKISDECGQDIYDDIFGSEEIAPVSTSCCEELMEMGRECHDTIVDLVLRNVKDATQKEQFRKKSDETFRSCVSIIANGGLAKDDESNLPKF</sequence>
<feature type="signal peptide" evidence="2">
    <location>
        <begin position="1"/>
        <end position="27"/>
    </location>
</feature>
<reference evidence="4 5" key="1">
    <citation type="submission" date="2023-12" db="EMBL/GenBank/DDBJ databases">
        <title>A high-quality genome assembly for Dillenia turbinata (Dilleniales).</title>
        <authorList>
            <person name="Chanderbali A."/>
        </authorList>
    </citation>
    <scope>NUCLEOTIDE SEQUENCE [LARGE SCALE GENOMIC DNA]</scope>
    <source>
        <strain evidence="4">LSX21</strain>
        <tissue evidence="4">Leaf</tissue>
    </source>
</reference>